<dbReference type="Gene3D" id="1.10.510.10">
    <property type="entry name" value="Transferase(Phosphotransferase) domain 1"/>
    <property type="match status" value="1"/>
</dbReference>
<evidence type="ECO:0000256" key="9">
    <source>
        <dbReference type="ARBA" id="ARBA00048679"/>
    </source>
</evidence>
<feature type="domain" description="Protein kinase" evidence="13">
    <location>
        <begin position="303"/>
        <end position="578"/>
    </location>
</feature>
<evidence type="ECO:0000256" key="10">
    <source>
        <dbReference type="SAM" id="MobiDB-lite"/>
    </source>
</evidence>
<feature type="transmembrane region" description="Helical" evidence="11">
    <location>
        <begin position="246"/>
        <end position="268"/>
    </location>
</feature>
<evidence type="ECO:0000256" key="8">
    <source>
        <dbReference type="ARBA" id="ARBA00047899"/>
    </source>
</evidence>
<evidence type="ECO:0000256" key="5">
    <source>
        <dbReference type="ARBA" id="ARBA00022741"/>
    </source>
</evidence>
<keyword evidence="12" id="KW-0732">Signal</keyword>
<dbReference type="GO" id="GO:0005524">
    <property type="term" value="F:ATP binding"/>
    <property type="evidence" value="ECO:0007669"/>
    <property type="project" value="UniProtKB-KW"/>
</dbReference>
<name>A0AAD8IVT9_9APIA</name>
<dbReference type="InterPro" id="IPR000719">
    <property type="entry name" value="Prot_kinase_dom"/>
</dbReference>
<feature type="region of interest" description="Disordered" evidence="10">
    <location>
        <begin position="581"/>
        <end position="609"/>
    </location>
</feature>
<comment type="caution">
    <text evidence="14">The sequence shown here is derived from an EMBL/GenBank/DDBJ whole genome shotgun (WGS) entry which is preliminary data.</text>
</comment>
<feature type="signal peptide" evidence="12">
    <location>
        <begin position="1"/>
        <end position="29"/>
    </location>
</feature>
<keyword evidence="4" id="KW-0808">Transferase</keyword>
<evidence type="ECO:0000256" key="6">
    <source>
        <dbReference type="ARBA" id="ARBA00022777"/>
    </source>
</evidence>
<evidence type="ECO:0000256" key="4">
    <source>
        <dbReference type="ARBA" id="ARBA00022679"/>
    </source>
</evidence>
<evidence type="ECO:0000256" key="12">
    <source>
        <dbReference type="SAM" id="SignalP"/>
    </source>
</evidence>
<evidence type="ECO:0000256" key="3">
    <source>
        <dbReference type="ARBA" id="ARBA00022527"/>
    </source>
</evidence>
<reference evidence="14" key="1">
    <citation type="submission" date="2023-02" db="EMBL/GenBank/DDBJ databases">
        <title>Genome of toxic invasive species Heracleum sosnowskyi carries increased number of genes despite the absence of recent whole-genome duplications.</title>
        <authorList>
            <person name="Schelkunov M."/>
            <person name="Shtratnikova V."/>
            <person name="Makarenko M."/>
            <person name="Klepikova A."/>
            <person name="Omelchenko D."/>
            <person name="Novikova G."/>
            <person name="Obukhova E."/>
            <person name="Bogdanov V."/>
            <person name="Penin A."/>
            <person name="Logacheva M."/>
        </authorList>
    </citation>
    <scope>NUCLEOTIDE SEQUENCE</scope>
    <source>
        <strain evidence="14">Hsosn_3</strain>
        <tissue evidence="14">Leaf</tissue>
    </source>
</reference>
<gene>
    <name evidence="14" type="ORF">POM88_019223</name>
</gene>
<dbReference type="PANTHER" id="PTHR48006:SF102">
    <property type="entry name" value="LEUCINE-RICH REPEAT-CONTAINING PROTEIN DDB_G0281931-RELATED"/>
    <property type="match status" value="1"/>
</dbReference>
<evidence type="ECO:0000256" key="2">
    <source>
        <dbReference type="ARBA" id="ARBA00012513"/>
    </source>
</evidence>
<evidence type="ECO:0000256" key="7">
    <source>
        <dbReference type="ARBA" id="ARBA00022840"/>
    </source>
</evidence>
<dbReference type="GO" id="GO:0004674">
    <property type="term" value="F:protein serine/threonine kinase activity"/>
    <property type="evidence" value="ECO:0007669"/>
    <property type="project" value="UniProtKB-KW"/>
</dbReference>
<evidence type="ECO:0000256" key="11">
    <source>
        <dbReference type="SAM" id="Phobius"/>
    </source>
</evidence>
<proteinExistence type="predicted"/>
<feature type="chain" id="PRO_5042025267" description="non-specific serine/threonine protein kinase" evidence="12">
    <location>
        <begin position="30"/>
        <end position="609"/>
    </location>
</feature>
<keyword evidence="3" id="KW-0723">Serine/threonine-protein kinase</keyword>
<dbReference type="InterPro" id="IPR011009">
    <property type="entry name" value="Kinase-like_dom_sf"/>
</dbReference>
<dbReference type="InterPro" id="IPR043891">
    <property type="entry name" value="SPARK"/>
</dbReference>
<comment type="catalytic activity">
    <reaction evidence="9">
        <text>L-seryl-[protein] + ATP = O-phospho-L-seryl-[protein] + ADP + H(+)</text>
        <dbReference type="Rhea" id="RHEA:17989"/>
        <dbReference type="Rhea" id="RHEA-COMP:9863"/>
        <dbReference type="Rhea" id="RHEA-COMP:11604"/>
        <dbReference type="ChEBI" id="CHEBI:15378"/>
        <dbReference type="ChEBI" id="CHEBI:29999"/>
        <dbReference type="ChEBI" id="CHEBI:30616"/>
        <dbReference type="ChEBI" id="CHEBI:83421"/>
        <dbReference type="ChEBI" id="CHEBI:456216"/>
        <dbReference type="EC" id="2.7.11.1"/>
    </reaction>
</comment>
<keyword evidence="11" id="KW-1133">Transmembrane helix</keyword>
<keyword evidence="5" id="KW-0547">Nucleotide-binding</keyword>
<sequence length="609" mass="67652">MKIVYNGLHICNGLLLSSIAASLFSSSMADFKAPSPEDSACVLNLTLFPYQPQGECIDKPRQIMEWNSFPTTICCRNALAVLGKSLALRAILDKNAKNIFIQDEQWRNCSGPFLRQSSVSIKSCGFGNLFYGSSKCSKLSLSDMTNYSVFRDAAFKCMHFGYSFDADCANCTTAISSARDHLVKKLNVVGNNTEKAICGVAVVTAIAAQQMSHSLRQVDDLYRCVSALDVYDPGYIKLKVSLVKGLSALFIATIGLIMIIVLILILYANKKKNYKCALAKEITEWSGLYRFTKKEIENAINIKNLRTCLGRGSAGTVYKGILPSGQVVAIKHIYKGFNLDTFTREVKGLSGVRHPNLVCLFGFCIEDEEQYLVYEHCSNGNLAQHLLRKDTLLTWERRVKILRDCSLGLRHLHHHIDGSIVHRNIKLTNILLTENWEPKLSDFGIAKMLGMKESKVLTEIRGTVGYMDPEYMSTSKLTRSSDIYSFGIVILQLLSAQRVIELDLDARDQLTRKAKDVIEGKRPLSDFIDHRLDENLIIVDFESILEAAVCCVARSSTARPTIDIIFSEMDKAWKNTLLGKGGKMGSSSSATPTLSSTLGVPPIQDSNLR</sequence>
<keyword evidence="11" id="KW-0812">Transmembrane</keyword>
<evidence type="ECO:0000259" key="13">
    <source>
        <dbReference type="PROSITE" id="PS50011"/>
    </source>
</evidence>
<dbReference type="Proteomes" id="UP001237642">
    <property type="component" value="Unassembled WGS sequence"/>
</dbReference>
<evidence type="ECO:0000313" key="14">
    <source>
        <dbReference type="EMBL" id="KAK1391045.1"/>
    </source>
</evidence>
<dbReference type="AlphaFoldDB" id="A0AAD8IVT9"/>
<dbReference type="EC" id="2.7.11.1" evidence="2"/>
<dbReference type="InterPro" id="IPR051824">
    <property type="entry name" value="LRR_Rcpt-Like_S/T_Kinase"/>
</dbReference>
<dbReference type="FunFam" id="1.10.510.10:FF:000530">
    <property type="entry name" value="probable receptor-like protein kinase At5g59700"/>
    <property type="match status" value="1"/>
</dbReference>
<keyword evidence="15" id="KW-1185">Reference proteome</keyword>
<keyword evidence="11" id="KW-0472">Membrane</keyword>
<keyword evidence="14" id="KW-0675">Receptor</keyword>
<comment type="subcellular location">
    <subcellularLocation>
        <location evidence="1">Membrane</location>
        <topology evidence="1">Single-pass type I membrane protein</topology>
    </subcellularLocation>
</comment>
<reference evidence="14" key="2">
    <citation type="submission" date="2023-05" db="EMBL/GenBank/DDBJ databases">
        <authorList>
            <person name="Schelkunov M.I."/>
        </authorList>
    </citation>
    <scope>NUCLEOTIDE SEQUENCE</scope>
    <source>
        <strain evidence="14">Hsosn_3</strain>
        <tissue evidence="14">Leaf</tissue>
    </source>
</reference>
<dbReference type="GO" id="GO:0016020">
    <property type="term" value="C:membrane"/>
    <property type="evidence" value="ECO:0007669"/>
    <property type="project" value="UniProtKB-SubCell"/>
</dbReference>
<organism evidence="14 15">
    <name type="scientific">Heracleum sosnowskyi</name>
    <dbReference type="NCBI Taxonomy" id="360622"/>
    <lineage>
        <taxon>Eukaryota</taxon>
        <taxon>Viridiplantae</taxon>
        <taxon>Streptophyta</taxon>
        <taxon>Embryophyta</taxon>
        <taxon>Tracheophyta</taxon>
        <taxon>Spermatophyta</taxon>
        <taxon>Magnoliopsida</taxon>
        <taxon>eudicotyledons</taxon>
        <taxon>Gunneridae</taxon>
        <taxon>Pentapetalae</taxon>
        <taxon>asterids</taxon>
        <taxon>campanulids</taxon>
        <taxon>Apiales</taxon>
        <taxon>Apiaceae</taxon>
        <taxon>Apioideae</taxon>
        <taxon>apioid superclade</taxon>
        <taxon>Tordylieae</taxon>
        <taxon>Tordyliinae</taxon>
        <taxon>Heracleum</taxon>
    </lineage>
</organism>
<comment type="catalytic activity">
    <reaction evidence="8">
        <text>L-threonyl-[protein] + ATP = O-phospho-L-threonyl-[protein] + ADP + H(+)</text>
        <dbReference type="Rhea" id="RHEA:46608"/>
        <dbReference type="Rhea" id="RHEA-COMP:11060"/>
        <dbReference type="Rhea" id="RHEA-COMP:11605"/>
        <dbReference type="ChEBI" id="CHEBI:15378"/>
        <dbReference type="ChEBI" id="CHEBI:30013"/>
        <dbReference type="ChEBI" id="CHEBI:30616"/>
        <dbReference type="ChEBI" id="CHEBI:61977"/>
        <dbReference type="ChEBI" id="CHEBI:456216"/>
        <dbReference type="EC" id="2.7.11.1"/>
    </reaction>
</comment>
<keyword evidence="7" id="KW-0067">ATP-binding</keyword>
<evidence type="ECO:0000256" key="1">
    <source>
        <dbReference type="ARBA" id="ARBA00004479"/>
    </source>
</evidence>
<dbReference type="Gene3D" id="3.30.200.20">
    <property type="entry name" value="Phosphorylase Kinase, domain 1"/>
    <property type="match status" value="1"/>
</dbReference>
<evidence type="ECO:0000313" key="15">
    <source>
        <dbReference type="Proteomes" id="UP001237642"/>
    </source>
</evidence>
<dbReference type="PROSITE" id="PS50011">
    <property type="entry name" value="PROTEIN_KINASE_DOM"/>
    <property type="match status" value="1"/>
</dbReference>
<dbReference type="PANTHER" id="PTHR48006">
    <property type="entry name" value="LEUCINE-RICH REPEAT-CONTAINING PROTEIN DDB_G0281931-RELATED"/>
    <property type="match status" value="1"/>
</dbReference>
<keyword evidence="6 14" id="KW-0418">Kinase</keyword>
<dbReference type="EMBL" id="JAUIZM010000004">
    <property type="protein sequence ID" value="KAK1391045.1"/>
    <property type="molecule type" value="Genomic_DNA"/>
</dbReference>
<dbReference type="Pfam" id="PF00069">
    <property type="entry name" value="Pkinase"/>
    <property type="match status" value="1"/>
</dbReference>
<feature type="compositionally biased region" description="Low complexity" evidence="10">
    <location>
        <begin position="585"/>
        <end position="598"/>
    </location>
</feature>
<protein>
    <recommendedName>
        <fullName evidence="2">non-specific serine/threonine protein kinase</fullName>
        <ecNumber evidence="2">2.7.11.1</ecNumber>
    </recommendedName>
</protein>
<dbReference type="Pfam" id="PF19160">
    <property type="entry name" value="SPARK"/>
    <property type="match status" value="1"/>
</dbReference>
<accession>A0AAD8IVT9</accession>
<dbReference type="SUPFAM" id="SSF56112">
    <property type="entry name" value="Protein kinase-like (PK-like)"/>
    <property type="match status" value="1"/>
</dbReference>